<dbReference type="EMBL" id="ML208672">
    <property type="protein sequence ID" value="TFK61315.1"/>
    <property type="molecule type" value="Genomic_DNA"/>
</dbReference>
<reference evidence="1 2" key="1">
    <citation type="journal article" date="2019" name="Nat. Ecol. Evol.">
        <title>Megaphylogeny resolves global patterns of mushroom evolution.</title>
        <authorList>
            <person name="Varga T."/>
            <person name="Krizsan K."/>
            <person name="Foldi C."/>
            <person name="Dima B."/>
            <person name="Sanchez-Garcia M."/>
            <person name="Sanchez-Ramirez S."/>
            <person name="Szollosi G.J."/>
            <person name="Szarkandi J.G."/>
            <person name="Papp V."/>
            <person name="Albert L."/>
            <person name="Andreopoulos W."/>
            <person name="Angelini C."/>
            <person name="Antonin V."/>
            <person name="Barry K.W."/>
            <person name="Bougher N.L."/>
            <person name="Buchanan P."/>
            <person name="Buyck B."/>
            <person name="Bense V."/>
            <person name="Catcheside P."/>
            <person name="Chovatia M."/>
            <person name="Cooper J."/>
            <person name="Damon W."/>
            <person name="Desjardin D."/>
            <person name="Finy P."/>
            <person name="Geml J."/>
            <person name="Haridas S."/>
            <person name="Hughes K."/>
            <person name="Justo A."/>
            <person name="Karasinski D."/>
            <person name="Kautmanova I."/>
            <person name="Kiss B."/>
            <person name="Kocsube S."/>
            <person name="Kotiranta H."/>
            <person name="LaButti K.M."/>
            <person name="Lechner B.E."/>
            <person name="Liimatainen K."/>
            <person name="Lipzen A."/>
            <person name="Lukacs Z."/>
            <person name="Mihaltcheva S."/>
            <person name="Morgado L.N."/>
            <person name="Niskanen T."/>
            <person name="Noordeloos M.E."/>
            <person name="Ohm R.A."/>
            <person name="Ortiz-Santana B."/>
            <person name="Ovrebo C."/>
            <person name="Racz N."/>
            <person name="Riley R."/>
            <person name="Savchenko A."/>
            <person name="Shiryaev A."/>
            <person name="Soop K."/>
            <person name="Spirin V."/>
            <person name="Szebenyi C."/>
            <person name="Tomsovsky M."/>
            <person name="Tulloss R.E."/>
            <person name="Uehling J."/>
            <person name="Grigoriev I.V."/>
            <person name="Vagvolgyi C."/>
            <person name="Papp T."/>
            <person name="Martin F.M."/>
            <person name="Miettinen O."/>
            <person name="Hibbett D.S."/>
            <person name="Nagy L.G."/>
        </authorList>
    </citation>
    <scope>NUCLEOTIDE SEQUENCE [LARGE SCALE GENOMIC DNA]</scope>
    <source>
        <strain evidence="1 2">NL-1719</strain>
    </source>
</reference>
<proteinExistence type="predicted"/>
<evidence type="ECO:0000313" key="2">
    <source>
        <dbReference type="Proteomes" id="UP000308600"/>
    </source>
</evidence>
<organism evidence="1 2">
    <name type="scientific">Pluteus cervinus</name>
    <dbReference type="NCBI Taxonomy" id="181527"/>
    <lineage>
        <taxon>Eukaryota</taxon>
        <taxon>Fungi</taxon>
        <taxon>Dikarya</taxon>
        <taxon>Basidiomycota</taxon>
        <taxon>Agaricomycotina</taxon>
        <taxon>Agaricomycetes</taxon>
        <taxon>Agaricomycetidae</taxon>
        <taxon>Agaricales</taxon>
        <taxon>Pluteineae</taxon>
        <taxon>Pluteaceae</taxon>
        <taxon>Pluteus</taxon>
    </lineage>
</organism>
<name>A0ACD3A6G0_9AGAR</name>
<accession>A0ACD3A6G0</accession>
<sequence length="260" mass="28551">MSNMRAKKHKQNNGTTSTSNDQLPPKATIISLPIELLLDIFKDLDNQTLFNLGVLCRRLNSTALHNLIQRYCPSSDKGYIQLDMGTPSLVYSALHSAVFLPHLVSFSMDLRPAPLGQLRMISEIIKTKASLHRLSISLSPLAVYSKKGQKAHCDTLTTVFQNLIGDAVGKGCTDIRVSGTWGLGYQAGKTKLGRLKTKQAATSRNEKSSRRQDDGIEATTSAGTDHSAQPKLTSITLDSPLLFEKSWRGHGHYPFAAYLL</sequence>
<gene>
    <name evidence="1" type="ORF">BDN72DRAFT_466022</name>
</gene>
<evidence type="ECO:0000313" key="1">
    <source>
        <dbReference type="EMBL" id="TFK61315.1"/>
    </source>
</evidence>
<keyword evidence="2" id="KW-1185">Reference proteome</keyword>
<protein>
    <submittedName>
        <fullName evidence="1">Uncharacterized protein</fullName>
    </submittedName>
</protein>
<dbReference type="Proteomes" id="UP000308600">
    <property type="component" value="Unassembled WGS sequence"/>
</dbReference>